<evidence type="ECO:0000259" key="3">
    <source>
        <dbReference type="Pfam" id="PF10223"/>
    </source>
</evidence>
<keyword evidence="2" id="KW-0812">Transmembrane</keyword>
<gene>
    <name evidence="4" type="ORF">MGAL_10B011164</name>
</gene>
<proteinExistence type="inferred from homology"/>
<comment type="caution">
    <text evidence="4">The sequence shown here is derived from an EMBL/GenBank/DDBJ whole genome shotgun (WGS) entry which is preliminary data.</text>
</comment>
<dbReference type="OrthoDB" id="413402at2759"/>
<dbReference type="Pfam" id="PF10223">
    <property type="entry name" value="Menorin_N"/>
    <property type="match status" value="2"/>
</dbReference>
<evidence type="ECO:0000256" key="2">
    <source>
        <dbReference type="SAM" id="Phobius"/>
    </source>
</evidence>
<feature type="domain" description="Menorin-like" evidence="3">
    <location>
        <begin position="64"/>
        <end position="287"/>
    </location>
</feature>
<evidence type="ECO:0000313" key="5">
    <source>
        <dbReference type="Proteomes" id="UP000596742"/>
    </source>
</evidence>
<dbReference type="AlphaFoldDB" id="A0A8B6FNP0"/>
<dbReference type="PANTHER" id="PTHR21184">
    <property type="entry name" value="MENORIN (DENDRITIC BRANCHING PROTEIN)"/>
    <property type="match status" value="1"/>
</dbReference>
<keyword evidence="2" id="KW-1133">Transmembrane helix</keyword>
<evidence type="ECO:0000256" key="1">
    <source>
        <dbReference type="ARBA" id="ARBA00044953"/>
    </source>
</evidence>
<evidence type="ECO:0000313" key="4">
    <source>
        <dbReference type="EMBL" id="VDI52038.1"/>
    </source>
</evidence>
<dbReference type="InterPro" id="IPR019356">
    <property type="entry name" value="Menorin_dom"/>
</dbReference>
<dbReference type="GO" id="GO:0005615">
    <property type="term" value="C:extracellular space"/>
    <property type="evidence" value="ECO:0007669"/>
    <property type="project" value="TreeGrafter"/>
</dbReference>
<organism evidence="4 5">
    <name type="scientific">Mytilus galloprovincialis</name>
    <name type="common">Mediterranean mussel</name>
    <dbReference type="NCBI Taxonomy" id="29158"/>
    <lineage>
        <taxon>Eukaryota</taxon>
        <taxon>Metazoa</taxon>
        <taxon>Spiralia</taxon>
        <taxon>Lophotrochozoa</taxon>
        <taxon>Mollusca</taxon>
        <taxon>Bivalvia</taxon>
        <taxon>Autobranchia</taxon>
        <taxon>Pteriomorphia</taxon>
        <taxon>Mytilida</taxon>
        <taxon>Mytiloidea</taxon>
        <taxon>Mytilidae</taxon>
        <taxon>Mytilinae</taxon>
        <taxon>Mytilus</taxon>
    </lineage>
</organism>
<keyword evidence="2" id="KW-0472">Membrane</keyword>
<name>A0A8B6FNP0_MYTGA</name>
<reference evidence="4" key="1">
    <citation type="submission" date="2018-11" db="EMBL/GenBank/DDBJ databases">
        <authorList>
            <person name="Alioto T."/>
            <person name="Alioto T."/>
        </authorList>
    </citation>
    <scope>NUCLEOTIDE SEQUENCE</scope>
</reference>
<comment type="similarity">
    <text evidence="1">Belongs to the menorin family.</text>
</comment>
<dbReference type="Proteomes" id="UP000596742">
    <property type="component" value="Unassembled WGS sequence"/>
</dbReference>
<dbReference type="PANTHER" id="PTHR21184:SF6">
    <property type="entry name" value="CONSERVED PLASMA MEMBRANE PROTEIN"/>
    <property type="match status" value="1"/>
</dbReference>
<feature type="transmembrane region" description="Helical" evidence="2">
    <location>
        <begin position="12"/>
        <end position="31"/>
    </location>
</feature>
<protein>
    <recommendedName>
        <fullName evidence="3">Menorin-like domain-containing protein</fullName>
    </recommendedName>
</protein>
<sequence>MSTKGVTKRAVIVTAIVVIAGLFIAVIVLAIRKRECDIKDNDVHLPIVSLQNRQYILDDFKKGDGINIRWLPNVNSRTQIDTALSIGKYNMIEVNIQTSSGNDPVIGASDGLNLLNTITPLSDANTGIKINVKDNIEAQTVLSTLRNVVLDKPVLISIPILSPGSSFDIDRFKKDLSPLSVKDNYIGVNLAISKTFCERYGIEYGTSEYVSDMIKNLNFPVTKVTIEMKAVIIQSSWKGIKWILDTNPSVKLVISSNSLRVNCTAFDLLLLRNDADKGKLLYNIDEALYQDFVDVLSTAGSPLLYFNITPRDASGIIWSHNTDTWNLLNTATQGDVMMIEGDIMLLGQDTANQTNIPIMAHTVGDNNNITFEQWIDEIIKVDKGMKLDLKSIDAVKPALQIVSRKSSRIKGPVWANADILKGPDGIDPRIPANAFLEAIEEFPNVVLSLGWTTKSKGDNNSLNYTMEMVQEMHNIVKDLQQPITFPVRAEQLIDSLDSFEWLLEKSRGYTLTVWTAHNDNVTKADMDFARRKLEASRVYFDLPRELRPSFI</sequence>
<feature type="domain" description="Menorin-like" evidence="3">
    <location>
        <begin position="312"/>
        <end position="547"/>
    </location>
</feature>
<dbReference type="EMBL" id="UYJE01007127">
    <property type="protein sequence ID" value="VDI52038.1"/>
    <property type="molecule type" value="Genomic_DNA"/>
</dbReference>
<keyword evidence="5" id="KW-1185">Reference proteome</keyword>
<accession>A0A8B6FNP0</accession>